<comment type="caution">
    <text evidence="2">The sequence shown here is derived from an EMBL/GenBank/DDBJ whole genome shotgun (WGS) entry which is preliminary data.</text>
</comment>
<accession>A0A540MFW0</accession>
<reference evidence="2 3" key="1">
    <citation type="journal article" date="2019" name="G3 (Bethesda)">
        <title>Sequencing of a Wild Apple (Malus baccata) Genome Unravels the Differences Between Cultivated and Wild Apple Species Regarding Disease Resistance and Cold Tolerance.</title>
        <authorList>
            <person name="Chen X."/>
        </authorList>
    </citation>
    <scope>NUCLEOTIDE SEQUENCE [LARGE SCALE GENOMIC DNA]</scope>
    <source>
        <strain evidence="3">cv. Shandingzi</strain>
        <tissue evidence="2">Leaves</tissue>
    </source>
</reference>
<feature type="region of interest" description="Disordered" evidence="1">
    <location>
        <begin position="1"/>
        <end position="49"/>
    </location>
</feature>
<evidence type="ECO:0000313" key="2">
    <source>
        <dbReference type="EMBL" id="TQD97289.1"/>
    </source>
</evidence>
<evidence type="ECO:0000256" key="1">
    <source>
        <dbReference type="SAM" id="MobiDB-lite"/>
    </source>
</evidence>
<proteinExistence type="predicted"/>
<protein>
    <submittedName>
        <fullName evidence="2">Uncharacterized protein</fullName>
    </submittedName>
</protein>
<keyword evidence="3" id="KW-1185">Reference proteome</keyword>
<sequence>MRSKKHTVIKNPQKTPPTRMSKRGTNMGGGADTQTKALNTLPKIHDKTR</sequence>
<dbReference type="EMBL" id="VIEB01000276">
    <property type="protein sequence ID" value="TQD97289.1"/>
    <property type="molecule type" value="Genomic_DNA"/>
</dbReference>
<dbReference type="Proteomes" id="UP000315295">
    <property type="component" value="Unassembled WGS sequence"/>
</dbReference>
<name>A0A540MFW0_MALBA</name>
<evidence type="ECO:0000313" key="3">
    <source>
        <dbReference type="Proteomes" id="UP000315295"/>
    </source>
</evidence>
<gene>
    <name evidence="2" type="ORF">C1H46_017130</name>
</gene>
<organism evidence="2 3">
    <name type="scientific">Malus baccata</name>
    <name type="common">Siberian crab apple</name>
    <name type="synonym">Pyrus baccata</name>
    <dbReference type="NCBI Taxonomy" id="106549"/>
    <lineage>
        <taxon>Eukaryota</taxon>
        <taxon>Viridiplantae</taxon>
        <taxon>Streptophyta</taxon>
        <taxon>Embryophyta</taxon>
        <taxon>Tracheophyta</taxon>
        <taxon>Spermatophyta</taxon>
        <taxon>Magnoliopsida</taxon>
        <taxon>eudicotyledons</taxon>
        <taxon>Gunneridae</taxon>
        <taxon>Pentapetalae</taxon>
        <taxon>rosids</taxon>
        <taxon>fabids</taxon>
        <taxon>Rosales</taxon>
        <taxon>Rosaceae</taxon>
        <taxon>Amygdaloideae</taxon>
        <taxon>Maleae</taxon>
        <taxon>Malus</taxon>
    </lineage>
</organism>
<dbReference type="AlphaFoldDB" id="A0A540MFW0"/>